<gene>
    <name evidence="3" type="ORF">CAMP_LOCUS15917</name>
</gene>
<keyword evidence="1" id="KW-1133">Transmembrane helix</keyword>
<reference evidence="3" key="1">
    <citation type="submission" date="2022-11" db="EMBL/GenBank/DDBJ databases">
        <authorList>
            <person name="Kikuchi T."/>
        </authorList>
    </citation>
    <scope>NUCLEOTIDE SEQUENCE</scope>
    <source>
        <strain evidence="3">PS1010</strain>
    </source>
</reference>
<feature type="signal peptide" evidence="2">
    <location>
        <begin position="1"/>
        <end position="19"/>
    </location>
</feature>
<protein>
    <submittedName>
        <fullName evidence="3">Uncharacterized protein</fullName>
    </submittedName>
</protein>
<evidence type="ECO:0000313" key="3">
    <source>
        <dbReference type="EMBL" id="CAI5453280.1"/>
    </source>
</evidence>
<dbReference type="InterPro" id="IPR002603">
    <property type="entry name" value="ET_repeat"/>
</dbReference>
<keyword evidence="1" id="KW-0812">Transmembrane</keyword>
<dbReference type="OrthoDB" id="5803891at2759"/>
<keyword evidence="4" id="KW-1185">Reference proteome</keyword>
<dbReference type="EMBL" id="CANHGI010000005">
    <property type="protein sequence ID" value="CAI5453280.1"/>
    <property type="molecule type" value="Genomic_DNA"/>
</dbReference>
<dbReference type="Pfam" id="PF01684">
    <property type="entry name" value="ET"/>
    <property type="match status" value="20"/>
</dbReference>
<name>A0A9P1N6S0_9PELO</name>
<comment type="caution">
    <text evidence="3">The sequence shown here is derived from an EMBL/GenBank/DDBJ whole genome shotgun (WGS) entry which is preliminary data.</text>
</comment>
<keyword evidence="1" id="KW-0472">Membrane</keyword>
<sequence>MRLGIFLLALAGCCSFVASSTTEEDNNNVNNCLVGNLLVSHNVIVSKSVESRSCSGLCRKQTVSSDQGSIVLLSCEENKLLHFVNQAEAECSSSELETSCLCHGDECNKVVMEEKLAKPTNFVANNIICYVGFYANVSNAVNVGDSVTCGLGNVCTSVSGVYNGYDAGIYACMPQGVCDYIMGGQIQSGTKCTNVPGTNVQGCCCYDQDCRSLAPMPNPPTPSPWNKNNLTCYQGVTINGQVISGGSFSQCYGECGSGRIRTTYNGQNVWAEVFVCDPVDVFTSLSLVNQCKNIDTTTLGTTTYALLTACACDSNKCLDPTVVPPVYPIRQLKCAVGLYNGSQWLGAEMNCNGRCGRLQFKALNQTVQYFTCMPYDVCAGFGLESTEGVIYTPPQDDEIQVLCCSASNNCNVNNPDILGRLNNTAVSTAKYPVLCYGGIWVNGASISNGAYGLCQGECASASFQTQFAGGTHNATIYTCDPVTMCQQAGIANGCGTVLGGVNACCCDNDLCLDPTRGGPPPGLRCYSGISIPQDGYNQGGDQLCDGWCGSLSSTVNGKNATVYYCAPVGFCRAMGLGFGGAYGNCATIPGADPATTGCCCSDGDNCLAPAGVNITALTVRRDPMIVCYEGFHVNGMNMTRPMYRTCDGECVSVAMTGQINGLNHYAELFTCDPSSACAAMGLQNNCSTIDNAVTACCCDSDECIDPTVPRYPGTVLNCYVGLKALFGSLNIGAIVQCDGQCAYVTGQVGSDIVTAFHCAPKKVCRSLGLDNSDATVYLDRQLTVGCCDNGNNCNTYGKNVNLTNVPTAPNEAPRACYSGVFLGGQAISAGGWVACKGDCASVSLNTTINGTVQTGTVYTCDPSIVCRQLNTTNNCHQIENGLEACCCGTDACLDPTSNPPRKPYGNNQNFCYVGVYSYTNDNMENPILNVGGEEVCSGSCASIQSTIGYANVTAYACVPNYVCDYLGLYDDCQQVYADRTVSGCCCTNGPNCNVAQVNPRPPPPTNRPRGRPVREYPITCPAGLVVDGQFVTPMQFTVCEGDCASVTINGTYANNTHIATLYSCDPSSVCYQLGLNNNCSSPEPGLTGCCCNTDACLDPTRNKTVPTPPLKCYVGLYSQNISTGAEQLCDGKCASVNARVNNDNVTLFACVPHSLCRSLEIYDTCVRVPYYPEFNACCCDNVDNCNVGLSHLAGQINTSLPISKLNDYPISCYSGLFINGSAYSSNGWQTCEGDCVSVSLTSQFNGQVATAALYTCDPSRVCRNLGLNNQCNTLENGVQGCCCNTNGCLDPTKNPPKIPGTPLLCYAGIVSNYTMQNGQQLAVGVDVQCSGKCSSLSGMVNGYMVNTYHCVPSSVCTALELWDDCKKVHQDRQIEACCCDNVSNCNLKNNHIVPPPPPSTVDYAIACYSGLYVNGIPATPITLGACQGQCASIALNTTYNGAATVATLYGCDPTLVCEVLGMENWCNSPEQGVTGCCCNTDLCLDPTKNKTVPSGFRKCFSGVYAQGQALGSETTCIGKCVSLSSTVNNDNVTVFGCVPDQICRQLELYDECNTIFADRAVKGCCCDNYNNCNVDLAGLTGQVNTSAPVHNLRDYPITCFSGLFVENQPIAVAGWQACQGECASATITTTFNGRDTNATLYTCDSTSACYQLGVNNNCTTVEPGLSGCCCATDACLDPTVNPPKTPGNLLKCWVGIKSTYNGGLNLGAETYCDGQCASLTGLVGGENVTTYHCVANSICTALEIKDSCRRLYNDREVSACCCNNADNCNIRDPNHAPPPPPVLPDFPTACYSGLVVNGVPYTPLTLSACYGDCASISLTTTLANNVTHNATLFTCDPTSVCAQLNMTNACHTVEPGVSGCCCDSDGCINPYTNTFPGPLNCYVGIYTADNKTNVGATVPCDGYCGSLETTVNNVLYKSYHCVPKTICRSLGLNNVRKTISTDRDITGYCCTTGTNCHVTEAAVNASSVFNPSGNVPTPIACRSAVYLNGGVVSENGFSACYGACASVSYATNYNGAANNLTLFTCDPTSVCDSLGLSNTCASIDGGVSGCCCNYDNCVGINFQPTPTTGFGSSATYSILTIFATVYMLLAF</sequence>
<evidence type="ECO:0000256" key="1">
    <source>
        <dbReference type="SAM" id="Phobius"/>
    </source>
</evidence>
<organism evidence="3 4">
    <name type="scientific">Caenorhabditis angaria</name>
    <dbReference type="NCBI Taxonomy" id="860376"/>
    <lineage>
        <taxon>Eukaryota</taxon>
        <taxon>Metazoa</taxon>
        <taxon>Ecdysozoa</taxon>
        <taxon>Nematoda</taxon>
        <taxon>Chromadorea</taxon>
        <taxon>Rhabditida</taxon>
        <taxon>Rhabditina</taxon>
        <taxon>Rhabditomorpha</taxon>
        <taxon>Rhabditoidea</taxon>
        <taxon>Rhabditidae</taxon>
        <taxon>Peloderinae</taxon>
        <taxon>Caenorhabditis</taxon>
    </lineage>
</organism>
<feature type="transmembrane region" description="Helical" evidence="1">
    <location>
        <begin position="2070"/>
        <end position="2089"/>
    </location>
</feature>
<accession>A0A9P1N6S0</accession>
<dbReference type="Proteomes" id="UP001152747">
    <property type="component" value="Unassembled WGS sequence"/>
</dbReference>
<evidence type="ECO:0000256" key="2">
    <source>
        <dbReference type="SAM" id="SignalP"/>
    </source>
</evidence>
<evidence type="ECO:0000313" key="4">
    <source>
        <dbReference type="Proteomes" id="UP001152747"/>
    </source>
</evidence>
<keyword evidence="2" id="KW-0732">Signal</keyword>
<proteinExistence type="predicted"/>
<feature type="chain" id="PRO_5040310577" evidence="2">
    <location>
        <begin position="20"/>
        <end position="2091"/>
    </location>
</feature>